<dbReference type="InterPro" id="IPR045146">
    <property type="entry name" value="SF3A1"/>
</dbReference>
<dbReference type="Proteomes" id="UP000823388">
    <property type="component" value="Chromosome 7N"/>
</dbReference>
<feature type="transmembrane region" description="Helical" evidence="3">
    <location>
        <begin position="213"/>
        <end position="233"/>
    </location>
</feature>
<dbReference type="InterPro" id="IPR000626">
    <property type="entry name" value="Ubiquitin-like_dom"/>
</dbReference>
<dbReference type="GO" id="GO:0000381">
    <property type="term" value="P:regulation of alternative mRNA splicing, via spliceosome"/>
    <property type="evidence" value="ECO:0007669"/>
    <property type="project" value="TreeGrafter"/>
</dbReference>
<comment type="caution">
    <text evidence="5">The sequence shown here is derived from an EMBL/GenBank/DDBJ whole genome shotgun (WGS) entry which is preliminary data.</text>
</comment>
<dbReference type="FunFam" id="3.10.20.90:FF:000178">
    <property type="entry name" value="Probable splicing factor 3A subunit 1"/>
    <property type="match status" value="1"/>
</dbReference>
<evidence type="ECO:0000256" key="2">
    <source>
        <dbReference type="SAM" id="MobiDB-lite"/>
    </source>
</evidence>
<dbReference type="CDD" id="cd01800">
    <property type="entry name" value="Ubl_SF3a120"/>
    <property type="match status" value="1"/>
</dbReference>
<organism evidence="5 6">
    <name type="scientific">Panicum virgatum</name>
    <name type="common">Blackwell switchgrass</name>
    <dbReference type="NCBI Taxonomy" id="38727"/>
    <lineage>
        <taxon>Eukaryota</taxon>
        <taxon>Viridiplantae</taxon>
        <taxon>Streptophyta</taxon>
        <taxon>Embryophyta</taxon>
        <taxon>Tracheophyta</taxon>
        <taxon>Spermatophyta</taxon>
        <taxon>Magnoliopsida</taxon>
        <taxon>Liliopsida</taxon>
        <taxon>Poales</taxon>
        <taxon>Poaceae</taxon>
        <taxon>PACMAD clade</taxon>
        <taxon>Panicoideae</taxon>
        <taxon>Panicodae</taxon>
        <taxon>Paniceae</taxon>
        <taxon>Panicinae</taxon>
        <taxon>Panicum</taxon>
        <taxon>Panicum sect. Hiantes</taxon>
    </lineage>
</organism>
<dbReference type="Pfam" id="PF00240">
    <property type="entry name" value="ubiquitin"/>
    <property type="match status" value="1"/>
</dbReference>
<dbReference type="InterPro" id="IPR022030">
    <property type="entry name" value="SF3A1_dom"/>
</dbReference>
<feature type="region of interest" description="Disordered" evidence="2">
    <location>
        <begin position="303"/>
        <end position="342"/>
    </location>
</feature>
<keyword evidence="3" id="KW-0472">Membrane</keyword>
<reference evidence="5" key="1">
    <citation type="submission" date="2020-05" db="EMBL/GenBank/DDBJ databases">
        <title>WGS assembly of Panicum virgatum.</title>
        <authorList>
            <person name="Lovell J.T."/>
            <person name="Jenkins J."/>
            <person name="Shu S."/>
            <person name="Juenger T.E."/>
            <person name="Schmutz J."/>
        </authorList>
    </citation>
    <scope>NUCLEOTIDE SEQUENCE</scope>
    <source>
        <strain evidence="5">AP13</strain>
    </source>
</reference>
<dbReference type="PANTHER" id="PTHR15316">
    <property type="entry name" value="SPLICEOSOME ASSOCIATED PROTEIN 114/SWAP SPLICING FACTOR-RELATED"/>
    <property type="match status" value="1"/>
</dbReference>
<dbReference type="GO" id="GO:0071013">
    <property type="term" value="C:catalytic step 2 spliceosome"/>
    <property type="evidence" value="ECO:0007669"/>
    <property type="project" value="TreeGrafter"/>
</dbReference>
<dbReference type="InterPro" id="IPR029071">
    <property type="entry name" value="Ubiquitin-like_domsf"/>
</dbReference>
<dbReference type="SUPFAM" id="SSF54236">
    <property type="entry name" value="Ubiquitin-like"/>
    <property type="match status" value="1"/>
</dbReference>
<feature type="domain" description="Ubiquitin-like" evidence="4">
    <location>
        <begin position="388"/>
        <end position="444"/>
    </location>
</feature>
<feature type="transmembrane region" description="Helical" evidence="3">
    <location>
        <begin position="118"/>
        <end position="139"/>
    </location>
</feature>
<dbReference type="GO" id="GO:0071004">
    <property type="term" value="C:U2-type prespliceosome"/>
    <property type="evidence" value="ECO:0007669"/>
    <property type="project" value="TreeGrafter"/>
</dbReference>
<dbReference type="PROSITE" id="PS50053">
    <property type="entry name" value="UBIQUITIN_2"/>
    <property type="match status" value="1"/>
</dbReference>
<evidence type="ECO:0000313" key="5">
    <source>
        <dbReference type="EMBL" id="KAG2568885.1"/>
    </source>
</evidence>
<dbReference type="GO" id="GO:0005686">
    <property type="term" value="C:U2 snRNP"/>
    <property type="evidence" value="ECO:0007669"/>
    <property type="project" value="TreeGrafter"/>
</dbReference>
<protein>
    <recommendedName>
        <fullName evidence="4">Ubiquitin-like domain-containing protein</fullName>
    </recommendedName>
</protein>
<keyword evidence="3" id="KW-0812">Transmembrane</keyword>
<dbReference type="Gene3D" id="3.10.20.90">
    <property type="entry name" value="Phosphatidylinositol 3-kinase Catalytic Subunit, Chain A, domain 1"/>
    <property type="match status" value="1"/>
</dbReference>
<evidence type="ECO:0000256" key="1">
    <source>
        <dbReference type="ARBA" id="ARBA00022664"/>
    </source>
</evidence>
<accession>A0A8T0Q6B9</accession>
<dbReference type="SMART" id="SM00213">
    <property type="entry name" value="UBQ"/>
    <property type="match status" value="1"/>
</dbReference>
<feature type="compositionally biased region" description="Pro residues" evidence="2">
    <location>
        <begin position="311"/>
        <end position="332"/>
    </location>
</feature>
<dbReference type="EMBL" id="CM029050">
    <property type="protein sequence ID" value="KAG2568885.1"/>
    <property type="molecule type" value="Genomic_DNA"/>
</dbReference>
<keyword evidence="3" id="KW-1133">Transmembrane helix</keyword>
<feature type="transmembrane region" description="Helical" evidence="3">
    <location>
        <begin position="159"/>
        <end position="178"/>
    </location>
</feature>
<evidence type="ECO:0000256" key="3">
    <source>
        <dbReference type="SAM" id="Phobius"/>
    </source>
</evidence>
<proteinExistence type="predicted"/>
<gene>
    <name evidence="5" type="ORF">PVAP13_7NG360350</name>
</gene>
<name>A0A8T0Q6B9_PANVG</name>
<dbReference type="GO" id="GO:0045292">
    <property type="term" value="P:mRNA cis splicing, via spliceosome"/>
    <property type="evidence" value="ECO:0007669"/>
    <property type="project" value="InterPro"/>
</dbReference>
<evidence type="ECO:0000259" key="4">
    <source>
        <dbReference type="PROSITE" id="PS50053"/>
    </source>
</evidence>
<dbReference type="Pfam" id="PF12230">
    <property type="entry name" value="PRP21_like_P"/>
    <property type="match status" value="1"/>
</dbReference>
<dbReference type="PANTHER" id="PTHR15316:SF1">
    <property type="entry name" value="SPLICING FACTOR 3A SUBUNIT 1"/>
    <property type="match status" value="1"/>
</dbReference>
<keyword evidence="1" id="KW-0507">mRNA processing</keyword>
<dbReference type="AlphaFoldDB" id="A0A8T0Q6B9"/>
<keyword evidence="6" id="KW-1185">Reference proteome</keyword>
<sequence length="451" mass="51045">MEMAEPAKEVEMEMDEEEMQLVEEGMRAAWLEENEGAAQVKVAGDDEAPMRIAKNYKRPEERIPAERDRTMFVVLPVTGELIPISEMEERMHISLIDPKCKEQKERMLAKFRRPPLHLMMRFQGALLVLLALALIFLGPPRRRFLMLLRQKLKRKGMSSRSRLFGMVIPEALVGLPLMHCLSLRVVRNSLMFQMLMFLVQLRFSGVACNCPDLLSHFLLLMFLALLSLQHRILSHHQVLMPGVPHMMPHMHPPPQQITGQLQMIRMLGQMVHMPTNIPPPPGQTQFMPVPPCSFPMPSPPHMTPMVNPVGIPQPPAPPLPPQPPAEEQPPPPDEPEPKRQRADDASLIPAEQFLTQHPGPAIISVSVPNLDEGNLHGQVLEIHVQSLSDTVGSLKEQIAGELQLPANKQKLSVRTSFLKYNLSLAYYNVGPGVVINLTLRERGRRNKWRKK</sequence>
<dbReference type="InterPro" id="IPR035563">
    <property type="entry name" value="SF3As1_ubi"/>
</dbReference>
<evidence type="ECO:0000313" key="6">
    <source>
        <dbReference type="Proteomes" id="UP000823388"/>
    </source>
</evidence>
<dbReference type="GO" id="GO:0003723">
    <property type="term" value="F:RNA binding"/>
    <property type="evidence" value="ECO:0007669"/>
    <property type="project" value="InterPro"/>
</dbReference>